<keyword evidence="2" id="KW-1185">Reference proteome</keyword>
<name>A0A9Y2P1N0_9RHOB</name>
<protein>
    <submittedName>
        <fullName evidence="1">Uncharacterized protein</fullName>
    </submittedName>
</protein>
<dbReference type="KEGG" id="ppso:QPJ95_16875"/>
<organism evidence="1 2">
    <name type="scientific">Parasedimentitalea psychrophila</name>
    <dbReference type="NCBI Taxonomy" id="2997337"/>
    <lineage>
        <taxon>Bacteria</taxon>
        <taxon>Pseudomonadati</taxon>
        <taxon>Pseudomonadota</taxon>
        <taxon>Alphaproteobacteria</taxon>
        <taxon>Rhodobacterales</taxon>
        <taxon>Paracoccaceae</taxon>
        <taxon>Parasedimentitalea</taxon>
    </lineage>
</organism>
<sequence>MIDWPANKITKRKVERLVPYARNARTHSAEQVKEIAASIKEWGWTITVLIDEVGGIIAGQLWRGLLGRIVN</sequence>
<dbReference type="InterPro" id="IPR036086">
    <property type="entry name" value="ParB/Sulfiredoxin_sf"/>
</dbReference>
<dbReference type="SUPFAM" id="SSF110849">
    <property type="entry name" value="ParB/Sulfiredoxin"/>
    <property type="match status" value="1"/>
</dbReference>
<dbReference type="Proteomes" id="UP001238334">
    <property type="component" value="Chromosome"/>
</dbReference>
<dbReference type="EMBL" id="CP127247">
    <property type="protein sequence ID" value="WIY24257.1"/>
    <property type="molecule type" value="Genomic_DNA"/>
</dbReference>
<proteinExistence type="predicted"/>
<evidence type="ECO:0000313" key="1">
    <source>
        <dbReference type="EMBL" id="WIY24257.1"/>
    </source>
</evidence>
<evidence type="ECO:0000313" key="2">
    <source>
        <dbReference type="Proteomes" id="UP001238334"/>
    </source>
</evidence>
<accession>A0A9Y2P1N0</accession>
<reference evidence="1 2" key="1">
    <citation type="submission" date="2023-06" db="EMBL/GenBank/DDBJ databases">
        <title>Parasedimentitalea psychrophila sp. nov., a psychrophilic bacterium isolated from deep-sea sediment.</title>
        <authorList>
            <person name="Li A."/>
        </authorList>
    </citation>
    <scope>NUCLEOTIDE SEQUENCE [LARGE SCALE GENOMIC DNA]</scope>
    <source>
        <strain evidence="1 2">QS115</strain>
    </source>
</reference>
<gene>
    <name evidence="1" type="ORF">QPJ95_16875</name>
</gene>
<dbReference type="AlphaFoldDB" id="A0A9Y2P1N0"/>
<dbReference type="RefSeq" id="WP_270919577.1">
    <property type="nucleotide sequence ID" value="NZ_CP127247.1"/>
</dbReference>